<gene>
    <name evidence="3" type="ORF">KHA97_20455</name>
</gene>
<dbReference type="InterPro" id="IPR002645">
    <property type="entry name" value="STAS_dom"/>
</dbReference>
<dbReference type="Pfam" id="PF01740">
    <property type="entry name" value="STAS"/>
    <property type="match status" value="1"/>
</dbReference>
<dbReference type="InterPro" id="IPR036513">
    <property type="entry name" value="STAS_dom_sf"/>
</dbReference>
<evidence type="ECO:0000256" key="1">
    <source>
        <dbReference type="ARBA" id="ARBA00022553"/>
    </source>
</evidence>
<dbReference type="PANTHER" id="PTHR33745">
    <property type="entry name" value="RSBT ANTAGONIST PROTEIN RSBS-RELATED"/>
    <property type="match status" value="1"/>
</dbReference>
<dbReference type="Proteomes" id="UP000681414">
    <property type="component" value="Unassembled WGS sequence"/>
</dbReference>
<dbReference type="PROSITE" id="PS50801">
    <property type="entry name" value="STAS"/>
    <property type="match status" value="1"/>
</dbReference>
<dbReference type="PANTHER" id="PTHR33745:SF3">
    <property type="entry name" value="RSBT CO-ANTAGONIST PROTEIN RSBRC"/>
    <property type="match status" value="1"/>
</dbReference>
<evidence type="ECO:0000313" key="3">
    <source>
        <dbReference type="EMBL" id="MBS4197420.1"/>
    </source>
</evidence>
<dbReference type="Gene3D" id="3.30.750.24">
    <property type="entry name" value="STAS domain"/>
    <property type="match status" value="1"/>
</dbReference>
<protein>
    <submittedName>
        <fullName evidence="3">STAS domain-containing protein</fullName>
    </submittedName>
</protein>
<keyword evidence="4" id="KW-1185">Reference proteome</keyword>
<keyword evidence="1" id="KW-0597">Phosphoprotein</keyword>
<proteinExistence type="predicted"/>
<evidence type="ECO:0000313" key="4">
    <source>
        <dbReference type="Proteomes" id="UP000681414"/>
    </source>
</evidence>
<dbReference type="CDD" id="cd07041">
    <property type="entry name" value="STAS_RsbR_RsbS_like"/>
    <property type="match status" value="1"/>
</dbReference>
<comment type="caution">
    <text evidence="3">The sequence shown here is derived from an EMBL/GenBank/DDBJ whole genome shotgun (WGS) entry which is preliminary data.</text>
</comment>
<evidence type="ECO:0000259" key="2">
    <source>
        <dbReference type="PROSITE" id="PS50801"/>
    </source>
</evidence>
<reference evidence="3 4" key="1">
    <citation type="submission" date="2021-05" db="EMBL/GenBank/DDBJ databases">
        <title>Novel Bacillus species.</title>
        <authorList>
            <person name="Liu G."/>
        </authorList>
    </citation>
    <scope>NUCLEOTIDE SEQUENCE [LARGE SCALE GENOMIC DNA]</scope>
    <source>
        <strain evidence="4">FJAT-49780</strain>
    </source>
</reference>
<dbReference type="EMBL" id="JAGYPG010000004">
    <property type="protein sequence ID" value="MBS4197420.1"/>
    <property type="molecule type" value="Genomic_DNA"/>
</dbReference>
<feature type="domain" description="STAS" evidence="2">
    <location>
        <begin position="185"/>
        <end position="285"/>
    </location>
</feature>
<organism evidence="3 4">
    <name type="scientific">Lederbergia citri</name>
    <dbReference type="NCBI Taxonomy" id="2833580"/>
    <lineage>
        <taxon>Bacteria</taxon>
        <taxon>Bacillati</taxon>
        <taxon>Bacillota</taxon>
        <taxon>Bacilli</taxon>
        <taxon>Bacillales</taxon>
        <taxon>Bacillaceae</taxon>
        <taxon>Lederbergia</taxon>
    </lineage>
</organism>
<name>A0A942YJD4_9BACI</name>
<dbReference type="SUPFAM" id="SSF52091">
    <property type="entry name" value="SpoIIaa-like"/>
    <property type="match status" value="1"/>
</dbReference>
<accession>A0A942YJD4</accession>
<dbReference type="AlphaFoldDB" id="A0A942YJD4"/>
<sequence>MLIESIHQKRGKDIVNTAYDVDALKDFLIENRPEFEEKLLSEAVNVRDKIDDIHSIGNINLLENAHRLILYVIEEKEEEVIDFAKQEGKIWAKFQMTLAFKLEWLHAIRRTLWIFLHKFETKYNYQTSRDGFYILESRINNQVDQFLNCFFISYSDYKDRLIEEQNKIVEHLSVPIIPVTAKTCVLPLIGPIDENRARIIMEKVLTEISALKIQTLIIDLSGVAEMEPDVIDRLKKVMDGTFMMGCKVIISGLRPEVVKNMIQLGVTFDTQAEVFASMEQALKGYIFE</sequence>
<dbReference type="InterPro" id="IPR051932">
    <property type="entry name" value="Bact_StressResp_Reg"/>
</dbReference>